<name>A0A383AGK0_9ZZZZ</name>
<gene>
    <name evidence="1" type="ORF">METZ01_LOCUS459890</name>
</gene>
<accession>A0A383AGK0</accession>
<proteinExistence type="predicted"/>
<dbReference type="EMBL" id="UINC01192082">
    <property type="protein sequence ID" value="SVE07036.1"/>
    <property type="molecule type" value="Genomic_DNA"/>
</dbReference>
<sequence>MKYLIIIAAVMWAAFFCTNARAHSIEEAKEEEKQLIIQEQINDMTLEIITVILQNLPIILESIENDLLKEKEKRIPCWKRIPRELDCIPEMKPMSDELKKDD</sequence>
<evidence type="ECO:0000313" key="1">
    <source>
        <dbReference type="EMBL" id="SVE07036.1"/>
    </source>
</evidence>
<dbReference type="AlphaFoldDB" id="A0A383AGK0"/>
<organism evidence="1">
    <name type="scientific">marine metagenome</name>
    <dbReference type="NCBI Taxonomy" id="408172"/>
    <lineage>
        <taxon>unclassified sequences</taxon>
        <taxon>metagenomes</taxon>
        <taxon>ecological metagenomes</taxon>
    </lineage>
</organism>
<reference evidence="1" key="1">
    <citation type="submission" date="2018-05" db="EMBL/GenBank/DDBJ databases">
        <authorList>
            <person name="Lanie J.A."/>
            <person name="Ng W.-L."/>
            <person name="Kazmierczak K.M."/>
            <person name="Andrzejewski T.M."/>
            <person name="Davidsen T.M."/>
            <person name="Wayne K.J."/>
            <person name="Tettelin H."/>
            <person name="Glass J.I."/>
            <person name="Rusch D."/>
            <person name="Podicherti R."/>
            <person name="Tsui H.-C.T."/>
            <person name="Winkler M.E."/>
        </authorList>
    </citation>
    <scope>NUCLEOTIDE SEQUENCE</scope>
</reference>
<protein>
    <submittedName>
        <fullName evidence="1">Uncharacterized protein</fullName>
    </submittedName>
</protein>